<name>A0A0L6U8A4_9BASI</name>
<comment type="caution">
    <text evidence="2">The sequence shown here is derived from an EMBL/GenBank/DDBJ whole genome shotgun (WGS) entry which is preliminary data.</text>
</comment>
<feature type="compositionally biased region" description="Polar residues" evidence="1">
    <location>
        <begin position="1"/>
        <end position="11"/>
    </location>
</feature>
<organism evidence="2 3">
    <name type="scientific">Puccinia sorghi</name>
    <dbReference type="NCBI Taxonomy" id="27349"/>
    <lineage>
        <taxon>Eukaryota</taxon>
        <taxon>Fungi</taxon>
        <taxon>Dikarya</taxon>
        <taxon>Basidiomycota</taxon>
        <taxon>Pucciniomycotina</taxon>
        <taxon>Pucciniomycetes</taxon>
        <taxon>Pucciniales</taxon>
        <taxon>Pucciniaceae</taxon>
        <taxon>Puccinia</taxon>
    </lineage>
</organism>
<protein>
    <submittedName>
        <fullName evidence="2">Uncharacterized protein</fullName>
    </submittedName>
</protein>
<evidence type="ECO:0000313" key="2">
    <source>
        <dbReference type="EMBL" id="KNZ44746.1"/>
    </source>
</evidence>
<sequence length="90" mass="9589">TRKTTHQNPRTVLSPRTGLNKRSLDGESQVALSLKELATISPMMAGELISVIQESAGLKVEGNHVSLDVPSGEVEPVAEAPTSFHLDTVL</sequence>
<dbReference type="AlphaFoldDB" id="A0A0L6U8A4"/>
<dbReference type="EMBL" id="LAVV01014469">
    <property type="protein sequence ID" value="KNZ44746.1"/>
    <property type="molecule type" value="Genomic_DNA"/>
</dbReference>
<evidence type="ECO:0000313" key="3">
    <source>
        <dbReference type="Proteomes" id="UP000037035"/>
    </source>
</evidence>
<feature type="region of interest" description="Disordered" evidence="1">
    <location>
        <begin position="1"/>
        <end position="22"/>
    </location>
</feature>
<feature type="non-terminal residue" evidence="2">
    <location>
        <position position="1"/>
    </location>
</feature>
<feature type="non-terminal residue" evidence="2">
    <location>
        <position position="90"/>
    </location>
</feature>
<accession>A0A0L6U8A4</accession>
<proteinExistence type="predicted"/>
<dbReference type="Proteomes" id="UP000037035">
    <property type="component" value="Unassembled WGS sequence"/>
</dbReference>
<keyword evidence="3" id="KW-1185">Reference proteome</keyword>
<evidence type="ECO:0000256" key="1">
    <source>
        <dbReference type="SAM" id="MobiDB-lite"/>
    </source>
</evidence>
<dbReference type="VEuPathDB" id="FungiDB:VP01_8879g1"/>
<reference evidence="2 3" key="1">
    <citation type="submission" date="2015-08" db="EMBL/GenBank/DDBJ databases">
        <title>Next Generation Sequencing and Analysis of the Genome of Puccinia sorghi L Schw, the Causal Agent of Maize Common Rust.</title>
        <authorList>
            <person name="Rochi L."/>
            <person name="Burguener G."/>
            <person name="Darino M."/>
            <person name="Turjanski A."/>
            <person name="Kreff E."/>
            <person name="Dieguez M.J."/>
            <person name="Sacco F."/>
        </authorList>
    </citation>
    <scope>NUCLEOTIDE SEQUENCE [LARGE SCALE GENOMIC DNA]</scope>
    <source>
        <strain evidence="2 3">RO10H11247</strain>
    </source>
</reference>
<gene>
    <name evidence="2" type="ORF">VP01_8879g1</name>
</gene>